<dbReference type="Pfam" id="PF01546">
    <property type="entry name" value="Peptidase_M20"/>
    <property type="match status" value="1"/>
</dbReference>
<keyword evidence="3" id="KW-0464">Manganese</keyword>
<dbReference type="KEGG" id="ntr:B0W44_09170"/>
<dbReference type="AlphaFoldDB" id="A0A1U9K7D2"/>
<reference evidence="5 6" key="1">
    <citation type="journal article" date="2015" name="Int. J. Syst. Evol. Microbiol.">
        <title>Novibacillus thermophilus gen. nov., sp. nov., a Gram-staining-negative and moderately thermophilic member of the family Thermoactinomycetaceae.</title>
        <authorList>
            <person name="Yang G."/>
            <person name="Chen J."/>
            <person name="Zhou S."/>
        </authorList>
    </citation>
    <scope>NUCLEOTIDE SEQUENCE [LARGE SCALE GENOMIC DNA]</scope>
    <source>
        <strain evidence="5 6">SG-1</strain>
    </source>
</reference>
<dbReference type="Proteomes" id="UP000188603">
    <property type="component" value="Chromosome"/>
</dbReference>
<dbReference type="EMBL" id="CP019699">
    <property type="protein sequence ID" value="AQS55932.1"/>
    <property type="molecule type" value="Genomic_DNA"/>
</dbReference>
<feature type="domain" description="Peptidase M20 dimerisation" evidence="4">
    <location>
        <begin position="190"/>
        <end position="281"/>
    </location>
</feature>
<name>A0A1U9K7D2_9BACL</name>
<proteinExistence type="inferred from homology"/>
<sequence>MVHKQLWEIAEAMKPWLVEVRRDFHRHPELGMEEYRTRDKIVQYLQEMGIPHKANIANTGVVGFIEGGSSGRTVALRADMDALPIAEQNDVVYKSTVPGKMHACGHDAHMAILLGAARLLNGQKSHLSGNVKLIFQPAEETVGGAKPMIAAGVLDSPKVDAAFGLHVAPEIPVGQIGWRYGQMNAASDTILITVKGNKAHGASPHTGTDAVVIAAHVITALQTIVSRNVDPRQSAVISIGAIQGGTQGNIIADEVTMTGTVRTLDPDVRQTVLQRIDDVLQYTTRSMGGDYAFELGDDGYIALINDDAMVDIVKQSGETLLGKENVTQIPLPSMGVEDFSYFAAAVPSAFYRLGCRNEAKGIVHGAHTSRFDIDEDCLPIGSALQALNALTFLTT</sequence>
<keyword evidence="3" id="KW-0479">Metal-binding</keyword>
<dbReference type="PIRSF" id="PIRSF005962">
    <property type="entry name" value="Pept_M20D_amidohydro"/>
    <property type="match status" value="1"/>
</dbReference>
<dbReference type="InterPro" id="IPR036264">
    <property type="entry name" value="Bact_exopeptidase_dim_dom"/>
</dbReference>
<evidence type="ECO:0000256" key="1">
    <source>
        <dbReference type="ARBA" id="ARBA00006153"/>
    </source>
</evidence>
<protein>
    <submittedName>
        <fullName evidence="5">Peptidase M20</fullName>
    </submittedName>
</protein>
<dbReference type="InterPro" id="IPR017439">
    <property type="entry name" value="Amidohydrolase"/>
</dbReference>
<dbReference type="Gene3D" id="3.40.630.10">
    <property type="entry name" value="Zn peptidases"/>
    <property type="match status" value="1"/>
</dbReference>
<dbReference type="Gene3D" id="3.30.70.360">
    <property type="match status" value="1"/>
</dbReference>
<dbReference type="OrthoDB" id="9776731at2"/>
<keyword evidence="6" id="KW-1185">Reference proteome</keyword>
<evidence type="ECO:0000313" key="5">
    <source>
        <dbReference type="EMBL" id="AQS55932.1"/>
    </source>
</evidence>
<dbReference type="CDD" id="cd03886">
    <property type="entry name" value="M20_Acy1"/>
    <property type="match status" value="1"/>
</dbReference>
<gene>
    <name evidence="5" type="ORF">B0W44_09170</name>
</gene>
<dbReference type="PANTHER" id="PTHR11014">
    <property type="entry name" value="PEPTIDASE M20 FAMILY MEMBER"/>
    <property type="match status" value="1"/>
</dbReference>
<feature type="binding site" evidence="3">
    <location>
        <position position="104"/>
    </location>
    <ligand>
        <name>Mn(2+)</name>
        <dbReference type="ChEBI" id="CHEBI:29035"/>
        <label>2</label>
    </ligand>
</feature>
<feature type="binding site" evidence="3">
    <location>
        <position position="367"/>
    </location>
    <ligand>
        <name>Mn(2+)</name>
        <dbReference type="ChEBI" id="CHEBI:29035"/>
        <label>2</label>
    </ligand>
</feature>
<dbReference type="SUPFAM" id="SSF53187">
    <property type="entry name" value="Zn-dependent exopeptidases"/>
    <property type="match status" value="1"/>
</dbReference>
<keyword evidence="2" id="KW-0378">Hydrolase</keyword>
<feature type="binding site" evidence="3">
    <location>
        <position position="166"/>
    </location>
    <ligand>
        <name>Mn(2+)</name>
        <dbReference type="ChEBI" id="CHEBI:29035"/>
        <label>2</label>
    </ligand>
</feature>
<evidence type="ECO:0000256" key="2">
    <source>
        <dbReference type="ARBA" id="ARBA00022801"/>
    </source>
</evidence>
<comment type="cofactor">
    <cofactor evidence="3">
        <name>Mn(2+)</name>
        <dbReference type="ChEBI" id="CHEBI:29035"/>
    </cofactor>
    <text evidence="3">The Mn(2+) ion enhances activity.</text>
</comment>
<dbReference type="GO" id="GO:0046872">
    <property type="term" value="F:metal ion binding"/>
    <property type="evidence" value="ECO:0007669"/>
    <property type="project" value="UniProtKB-KW"/>
</dbReference>
<dbReference type="RefSeq" id="WP_077719793.1">
    <property type="nucleotide sequence ID" value="NZ_CP019699.1"/>
</dbReference>
<dbReference type="SUPFAM" id="SSF55031">
    <property type="entry name" value="Bacterial exopeptidase dimerisation domain"/>
    <property type="match status" value="1"/>
</dbReference>
<feature type="binding site" evidence="3">
    <location>
        <position position="140"/>
    </location>
    <ligand>
        <name>Mn(2+)</name>
        <dbReference type="ChEBI" id="CHEBI:29035"/>
        <label>2</label>
    </ligand>
</feature>
<dbReference type="InterPro" id="IPR002933">
    <property type="entry name" value="Peptidase_M20"/>
</dbReference>
<dbReference type="NCBIfam" id="TIGR01891">
    <property type="entry name" value="amidohydrolases"/>
    <property type="match status" value="1"/>
</dbReference>
<dbReference type="Pfam" id="PF07687">
    <property type="entry name" value="M20_dimer"/>
    <property type="match status" value="1"/>
</dbReference>
<evidence type="ECO:0000313" key="6">
    <source>
        <dbReference type="Proteomes" id="UP000188603"/>
    </source>
</evidence>
<accession>A0A1U9K7D2</accession>
<evidence type="ECO:0000259" key="4">
    <source>
        <dbReference type="Pfam" id="PF07687"/>
    </source>
</evidence>
<feature type="binding site" evidence="3">
    <location>
        <position position="106"/>
    </location>
    <ligand>
        <name>Mn(2+)</name>
        <dbReference type="ChEBI" id="CHEBI:29035"/>
        <label>2</label>
    </ligand>
</feature>
<dbReference type="GO" id="GO:0016787">
    <property type="term" value="F:hydrolase activity"/>
    <property type="evidence" value="ECO:0007669"/>
    <property type="project" value="UniProtKB-KW"/>
</dbReference>
<dbReference type="PANTHER" id="PTHR11014:SF63">
    <property type="entry name" value="METALLOPEPTIDASE, PUTATIVE (AFU_ORTHOLOGUE AFUA_6G09600)-RELATED"/>
    <property type="match status" value="1"/>
</dbReference>
<organism evidence="5 6">
    <name type="scientific">Novibacillus thermophilus</name>
    <dbReference type="NCBI Taxonomy" id="1471761"/>
    <lineage>
        <taxon>Bacteria</taxon>
        <taxon>Bacillati</taxon>
        <taxon>Bacillota</taxon>
        <taxon>Bacilli</taxon>
        <taxon>Bacillales</taxon>
        <taxon>Thermoactinomycetaceae</taxon>
        <taxon>Novibacillus</taxon>
    </lineage>
</organism>
<evidence type="ECO:0000256" key="3">
    <source>
        <dbReference type="PIRSR" id="PIRSR005962-1"/>
    </source>
</evidence>
<dbReference type="FunFam" id="3.30.70.360:FF:000014">
    <property type="entry name" value="N-acyl-L-amino acid amidohydrolase"/>
    <property type="match status" value="1"/>
</dbReference>
<comment type="similarity">
    <text evidence="1">Belongs to the peptidase M20 family.</text>
</comment>
<dbReference type="InterPro" id="IPR011650">
    <property type="entry name" value="Peptidase_M20_dimer"/>
</dbReference>